<dbReference type="InterPro" id="IPR029016">
    <property type="entry name" value="GAF-like_dom_sf"/>
</dbReference>
<feature type="region of interest" description="Disordered" evidence="1">
    <location>
        <begin position="1"/>
        <end position="38"/>
    </location>
</feature>
<accession>A0A918PBS7</accession>
<feature type="compositionally biased region" description="Basic residues" evidence="1">
    <location>
        <begin position="17"/>
        <end position="38"/>
    </location>
</feature>
<evidence type="ECO:0000259" key="2">
    <source>
        <dbReference type="Pfam" id="PF01590"/>
    </source>
</evidence>
<dbReference type="Gene3D" id="3.30.450.40">
    <property type="match status" value="1"/>
</dbReference>
<keyword evidence="4" id="KW-1185">Reference proteome</keyword>
<dbReference type="Pfam" id="PF01590">
    <property type="entry name" value="GAF"/>
    <property type="match status" value="1"/>
</dbReference>
<proteinExistence type="predicted"/>
<comment type="caution">
    <text evidence="3">The sequence shown here is derived from an EMBL/GenBank/DDBJ whole genome shotgun (WGS) entry which is preliminary data.</text>
</comment>
<evidence type="ECO:0000313" key="4">
    <source>
        <dbReference type="Proteomes" id="UP000622166"/>
    </source>
</evidence>
<reference evidence="3" key="1">
    <citation type="journal article" date="2014" name="Int. J. Syst. Evol. Microbiol.">
        <title>Complete genome sequence of Corynebacterium casei LMG S-19264T (=DSM 44701T), isolated from a smear-ripened cheese.</title>
        <authorList>
            <consortium name="US DOE Joint Genome Institute (JGI-PGF)"/>
            <person name="Walter F."/>
            <person name="Albersmeier A."/>
            <person name="Kalinowski J."/>
            <person name="Ruckert C."/>
        </authorList>
    </citation>
    <scope>NUCLEOTIDE SEQUENCE</scope>
    <source>
        <strain evidence="3">JCM 4815</strain>
    </source>
</reference>
<feature type="domain" description="GAF" evidence="2">
    <location>
        <begin position="39"/>
        <end position="92"/>
    </location>
</feature>
<gene>
    <name evidence="3" type="ORF">GCM10010365_12620</name>
</gene>
<dbReference type="Proteomes" id="UP000622166">
    <property type="component" value="Unassembled WGS sequence"/>
</dbReference>
<name>A0A918PBS7_9ACTN</name>
<evidence type="ECO:0000256" key="1">
    <source>
        <dbReference type="SAM" id="MobiDB-lite"/>
    </source>
</evidence>
<dbReference type="SUPFAM" id="SSF55781">
    <property type="entry name" value="GAF domain-like"/>
    <property type="match status" value="1"/>
</dbReference>
<dbReference type="InterPro" id="IPR003018">
    <property type="entry name" value="GAF"/>
</dbReference>
<evidence type="ECO:0000313" key="3">
    <source>
        <dbReference type="EMBL" id="GGY95239.1"/>
    </source>
</evidence>
<organism evidence="3 4">
    <name type="scientific">Streptomyces poonensis</name>
    <dbReference type="NCBI Taxonomy" id="68255"/>
    <lineage>
        <taxon>Bacteria</taxon>
        <taxon>Bacillati</taxon>
        <taxon>Actinomycetota</taxon>
        <taxon>Actinomycetes</taxon>
        <taxon>Kitasatosporales</taxon>
        <taxon>Streptomycetaceae</taxon>
        <taxon>Streptomyces</taxon>
    </lineage>
</organism>
<dbReference type="AlphaFoldDB" id="A0A918PBS7"/>
<dbReference type="EMBL" id="BMVW01000001">
    <property type="protein sequence ID" value="GGY95239.1"/>
    <property type="molecule type" value="Genomic_DNA"/>
</dbReference>
<reference evidence="3" key="2">
    <citation type="submission" date="2020-09" db="EMBL/GenBank/DDBJ databases">
        <authorList>
            <person name="Sun Q."/>
            <person name="Ohkuma M."/>
        </authorList>
    </citation>
    <scope>NUCLEOTIDE SEQUENCE</scope>
    <source>
        <strain evidence="3">JCM 4815</strain>
    </source>
</reference>
<dbReference type="RefSeq" id="WP_373299457.1">
    <property type="nucleotide sequence ID" value="NZ_BMVW01000001.1"/>
</dbReference>
<protein>
    <recommendedName>
        <fullName evidence="2">GAF domain-containing protein</fullName>
    </recommendedName>
</protein>
<sequence>MSSVGTAGAVRREDRTGRRRGGGRVRPQHIAAGRRARRRPVRALSLGITGVAAVPLHAGGYTFGAVDLMSATRPTLTERDLCLAQILADAAGAWLHSARYRAPMTRSSGNWRRP</sequence>